<keyword evidence="3" id="KW-1185">Reference proteome</keyword>
<sequence length="281" mass="31162">MIDRRGLADFLRHRRERLRPSDVGLHAGTRRRTPGLRREEVAQLAGVSTDHYARLEQERGSAPSESVVAALAQALRCDPDERDHLLHLAGYSAPPRRAGRHLRPGLIALATRLDDVPVCIYTDLGEIVWSNALLSTLLGCGETAPGRDSNMIWRMFTDPAARAHVLEEDWPRLAAAHVADLRATYSRRGGDADVTALVNDLLEASAEFRELWQRHEVGVRRSDLKRAVHPEVGAVDLHCEVMLTPDADLNLLAYFPLEGTDAAEKLELLRVIGAQGFQTTL</sequence>
<dbReference type="InterPro" id="IPR010982">
    <property type="entry name" value="Lambda_DNA-bd_dom_sf"/>
</dbReference>
<dbReference type="EMBL" id="JACHLY010000001">
    <property type="protein sequence ID" value="MBB5998345.1"/>
    <property type="molecule type" value="Genomic_DNA"/>
</dbReference>
<evidence type="ECO:0000313" key="3">
    <source>
        <dbReference type="Proteomes" id="UP000578077"/>
    </source>
</evidence>
<dbReference type="RefSeq" id="WP_184634521.1">
    <property type="nucleotide sequence ID" value="NZ_BAABKT010000014.1"/>
</dbReference>
<reference evidence="2 3" key="1">
    <citation type="submission" date="2020-08" db="EMBL/GenBank/DDBJ databases">
        <title>Sequencing the genomes of 1000 actinobacteria strains.</title>
        <authorList>
            <person name="Klenk H.-P."/>
        </authorList>
    </citation>
    <scope>NUCLEOTIDE SEQUENCE [LARGE SCALE GENOMIC DNA]</scope>
    <source>
        <strain evidence="2 3">DSM 44593</strain>
    </source>
</reference>
<accession>A0A841E5C5</accession>
<gene>
    <name evidence="2" type="ORF">HNR25_002096</name>
</gene>
<dbReference type="AlphaFoldDB" id="A0A841E5C5"/>
<dbReference type="InterPro" id="IPR041413">
    <property type="entry name" value="MLTR_LBD"/>
</dbReference>
<dbReference type="Pfam" id="PF13560">
    <property type="entry name" value="HTH_31"/>
    <property type="match status" value="1"/>
</dbReference>
<dbReference type="Proteomes" id="UP000578077">
    <property type="component" value="Unassembled WGS sequence"/>
</dbReference>
<dbReference type="CDD" id="cd00093">
    <property type="entry name" value="HTH_XRE"/>
    <property type="match status" value="1"/>
</dbReference>
<feature type="domain" description="HTH cro/C1-type" evidence="1">
    <location>
        <begin position="35"/>
        <end position="82"/>
    </location>
</feature>
<dbReference type="Gene3D" id="3.30.450.180">
    <property type="match status" value="1"/>
</dbReference>
<dbReference type="SUPFAM" id="SSF47413">
    <property type="entry name" value="lambda repressor-like DNA-binding domains"/>
    <property type="match status" value="1"/>
</dbReference>
<dbReference type="GO" id="GO:0003677">
    <property type="term" value="F:DNA binding"/>
    <property type="evidence" value="ECO:0007669"/>
    <property type="project" value="InterPro"/>
</dbReference>
<protein>
    <submittedName>
        <fullName evidence="2">Transcriptional regulator with XRE-family HTH domain</fullName>
    </submittedName>
</protein>
<dbReference type="InterPro" id="IPR001387">
    <property type="entry name" value="Cro/C1-type_HTH"/>
</dbReference>
<name>A0A841E5C5_9ACTN</name>
<evidence type="ECO:0000259" key="1">
    <source>
        <dbReference type="PROSITE" id="PS50943"/>
    </source>
</evidence>
<dbReference type="SMART" id="SM00530">
    <property type="entry name" value="HTH_XRE"/>
    <property type="match status" value="1"/>
</dbReference>
<dbReference type="PROSITE" id="PS50943">
    <property type="entry name" value="HTH_CROC1"/>
    <property type="match status" value="1"/>
</dbReference>
<evidence type="ECO:0000313" key="2">
    <source>
        <dbReference type="EMBL" id="MBB5998345.1"/>
    </source>
</evidence>
<proteinExistence type="predicted"/>
<dbReference type="PANTHER" id="PTHR35010:SF2">
    <property type="entry name" value="BLL4672 PROTEIN"/>
    <property type="match status" value="1"/>
</dbReference>
<comment type="caution">
    <text evidence="2">The sequence shown here is derived from an EMBL/GenBank/DDBJ whole genome shotgun (WGS) entry which is preliminary data.</text>
</comment>
<organism evidence="2 3">
    <name type="scientific">Streptomonospora salina</name>
    <dbReference type="NCBI Taxonomy" id="104205"/>
    <lineage>
        <taxon>Bacteria</taxon>
        <taxon>Bacillati</taxon>
        <taxon>Actinomycetota</taxon>
        <taxon>Actinomycetes</taxon>
        <taxon>Streptosporangiales</taxon>
        <taxon>Nocardiopsidaceae</taxon>
        <taxon>Streptomonospora</taxon>
    </lineage>
</organism>
<dbReference type="Pfam" id="PF17765">
    <property type="entry name" value="MLTR_LBD"/>
    <property type="match status" value="1"/>
</dbReference>
<dbReference type="PANTHER" id="PTHR35010">
    <property type="entry name" value="BLL4672 PROTEIN-RELATED"/>
    <property type="match status" value="1"/>
</dbReference>
<dbReference type="Gene3D" id="1.10.260.40">
    <property type="entry name" value="lambda repressor-like DNA-binding domains"/>
    <property type="match status" value="1"/>
</dbReference>